<sequence length="48" mass="5261">MTVPPEPAALARPPRPVPLMQVVTKGWWVLRVERVSVEELQKAAQAAG</sequence>
<dbReference type="Proteomes" id="UP000787635">
    <property type="component" value="Unassembled WGS sequence"/>
</dbReference>
<protein>
    <submittedName>
        <fullName evidence="1">Uncharacterized protein</fullName>
    </submittedName>
</protein>
<reference evidence="1 2" key="1">
    <citation type="submission" date="2020-03" db="EMBL/GenBank/DDBJ databases">
        <title>Roseomonas selenitidurans sp. nov. isolated from urban soil.</title>
        <authorList>
            <person name="Liu H."/>
        </authorList>
    </citation>
    <scope>NUCLEOTIDE SEQUENCE [LARGE SCALE GENOMIC DNA]</scope>
    <source>
        <strain evidence="1 2">BU-1</strain>
    </source>
</reference>
<name>A0ABX1E5T6_9PROT</name>
<evidence type="ECO:0000313" key="2">
    <source>
        <dbReference type="Proteomes" id="UP000787635"/>
    </source>
</evidence>
<evidence type="ECO:0000313" key="1">
    <source>
        <dbReference type="EMBL" id="NKC32143.1"/>
    </source>
</evidence>
<dbReference type="EMBL" id="JAAVNE010000023">
    <property type="protein sequence ID" value="NKC32143.1"/>
    <property type="molecule type" value="Genomic_DNA"/>
</dbReference>
<accession>A0ABX1E5T6</accession>
<proteinExistence type="predicted"/>
<dbReference type="RefSeq" id="WP_168031921.1">
    <property type="nucleotide sequence ID" value="NZ_JAAVNE010000023.1"/>
</dbReference>
<comment type="caution">
    <text evidence="1">The sequence shown here is derived from an EMBL/GenBank/DDBJ whole genome shotgun (WGS) entry which is preliminary data.</text>
</comment>
<keyword evidence="2" id="KW-1185">Reference proteome</keyword>
<organism evidence="1 2">
    <name type="scientific">Falsiroseomonas selenitidurans</name>
    <dbReference type="NCBI Taxonomy" id="2716335"/>
    <lineage>
        <taxon>Bacteria</taxon>
        <taxon>Pseudomonadati</taxon>
        <taxon>Pseudomonadota</taxon>
        <taxon>Alphaproteobacteria</taxon>
        <taxon>Acetobacterales</taxon>
        <taxon>Roseomonadaceae</taxon>
        <taxon>Falsiroseomonas</taxon>
    </lineage>
</organism>
<gene>
    <name evidence="1" type="ORF">HEQ75_14860</name>
</gene>